<dbReference type="InterPro" id="IPR006776">
    <property type="entry name" value="SsgB"/>
</dbReference>
<evidence type="ECO:0000313" key="8">
    <source>
        <dbReference type="Proteomes" id="UP000199063"/>
    </source>
</evidence>
<sequence length="121" mass="13498">MSHAVESPSVEEHAKARIINDAPHYRSVPVALRYEPGRDPDAVRCVFPSGIEWAFRRELLETGLRAPARRGPVSVWPCGRAQVIVEFHSPGGVAVIQFDTRPLVRFLRRTYAEVAAPATRV</sequence>
<proteinExistence type="inferred from homology"/>
<dbReference type="GO" id="GO:0030428">
    <property type="term" value="C:cell septum"/>
    <property type="evidence" value="ECO:0007669"/>
    <property type="project" value="UniProtKB-SubCell"/>
</dbReference>
<dbReference type="Gene3D" id="2.30.31.20">
    <property type="entry name" value="Sporulation-specific cell division protein SsgB"/>
    <property type="match status" value="1"/>
</dbReference>
<dbReference type="EMBL" id="FNHI01000011">
    <property type="protein sequence ID" value="SDM66364.1"/>
    <property type="molecule type" value="Genomic_DNA"/>
</dbReference>
<dbReference type="GO" id="GO:0000917">
    <property type="term" value="P:division septum assembly"/>
    <property type="evidence" value="ECO:0007669"/>
    <property type="project" value="UniProtKB-KW"/>
</dbReference>
<evidence type="ECO:0000256" key="1">
    <source>
        <dbReference type="ARBA" id="ARBA00004431"/>
    </source>
</evidence>
<evidence type="ECO:0000256" key="2">
    <source>
        <dbReference type="ARBA" id="ARBA00009323"/>
    </source>
</evidence>
<dbReference type="STRING" id="1196353.SAMN05444921_111189"/>
<comment type="similarity">
    <text evidence="2">Belongs to the SsgA family.</text>
</comment>
<evidence type="ECO:0000256" key="4">
    <source>
        <dbReference type="ARBA" id="ARBA00022969"/>
    </source>
</evidence>
<dbReference type="GO" id="GO:0030435">
    <property type="term" value="P:sporulation resulting in formation of a cellular spore"/>
    <property type="evidence" value="ECO:0007669"/>
    <property type="project" value="UniProtKB-KW"/>
</dbReference>
<evidence type="ECO:0000256" key="3">
    <source>
        <dbReference type="ARBA" id="ARBA00022618"/>
    </source>
</evidence>
<keyword evidence="8" id="KW-1185">Reference proteome</keyword>
<evidence type="ECO:0000256" key="5">
    <source>
        <dbReference type="ARBA" id="ARBA00023210"/>
    </source>
</evidence>
<protein>
    <submittedName>
        <fullName evidence="7">Streptomyces sporulation and cell division protein, SsgA</fullName>
    </submittedName>
</protein>
<evidence type="ECO:0000313" key="7">
    <source>
        <dbReference type="EMBL" id="SDM66364.1"/>
    </source>
</evidence>
<comment type="subcellular location">
    <subcellularLocation>
        <location evidence="1">Cell septum</location>
    </subcellularLocation>
</comment>
<dbReference type="GeneID" id="40830924"/>
<organism evidence="7 8">
    <name type="scientific">Streptomyces wuyuanensis</name>
    <dbReference type="NCBI Taxonomy" id="1196353"/>
    <lineage>
        <taxon>Bacteria</taxon>
        <taxon>Bacillati</taxon>
        <taxon>Actinomycetota</taxon>
        <taxon>Actinomycetes</taxon>
        <taxon>Kitasatosporales</taxon>
        <taxon>Streptomycetaceae</taxon>
        <taxon>Streptomyces</taxon>
    </lineage>
</organism>
<dbReference type="InterPro" id="IPR038658">
    <property type="entry name" value="SsgB_sf"/>
</dbReference>
<gene>
    <name evidence="7" type="ORF">SAMN05444921_111189</name>
</gene>
<dbReference type="Pfam" id="PF04686">
    <property type="entry name" value="SsgA"/>
    <property type="match status" value="1"/>
</dbReference>
<keyword evidence="3 7" id="KW-0132">Cell division</keyword>
<dbReference type="AlphaFoldDB" id="A0A1G9V2B8"/>
<keyword evidence="5" id="KW-0717">Septation</keyword>
<dbReference type="RefSeq" id="WP_093656041.1">
    <property type="nucleotide sequence ID" value="NZ_FNHI01000011.1"/>
</dbReference>
<accession>A0A1G9V2B8</accession>
<dbReference type="Proteomes" id="UP000199063">
    <property type="component" value="Unassembled WGS sequence"/>
</dbReference>
<keyword evidence="4" id="KW-0749">Sporulation</keyword>
<name>A0A1G9V2B8_9ACTN</name>
<evidence type="ECO:0000256" key="6">
    <source>
        <dbReference type="ARBA" id="ARBA00023306"/>
    </source>
</evidence>
<keyword evidence="6" id="KW-0131">Cell cycle</keyword>
<reference evidence="8" key="1">
    <citation type="submission" date="2016-10" db="EMBL/GenBank/DDBJ databases">
        <authorList>
            <person name="Varghese N."/>
            <person name="Submissions S."/>
        </authorList>
    </citation>
    <scope>NUCLEOTIDE SEQUENCE [LARGE SCALE GENOMIC DNA]</scope>
    <source>
        <strain evidence="8">CGMCC 4.7042</strain>
    </source>
</reference>
<dbReference type="OrthoDB" id="3853096at2"/>